<dbReference type="Pfam" id="PF08668">
    <property type="entry name" value="HDOD"/>
    <property type="match status" value="1"/>
</dbReference>
<dbReference type="InterPro" id="IPR052340">
    <property type="entry name" value="RNase_Y/CdgJ"/>
</dbReference>
<evidence type="ECO:0000313" key="2">
    <source>
        <dbReference type="EMBL" id="SHL13527.1"/>
    </source>
</evidence>
<reference evidence="3" key="1">
    <citation type="submission" date="2016-11" db="EMBL/GenBank/DDBJ databases">
        <authorList>
            <person name="Varghese N."/>
            <person name="Submissions S."/>
        </authorList>
    </citation>
    <scope>NUCLEOTIDE SEQUENCE [LARGE SCALE GENOMIC DNA]</scope>
    <source>
        <strain evidence="3">DSM 16219</strain>
    </source>
</reference>
<accession>A0A1M6Y5M2</accession>
<dbReference type="EMBL" id="FQZU01000047">
    <property type="protein sequence ID" value="SHL13527.1"/>
    <property type="molecule type" value="Genomic_DNA"/>
</dbReference>
<dbReference type="PANTHER" id="PTHR33525:SF3">
    <property type="entry name" value="RIBONUCLEASE Y"/>
    <property type="match status" value="1"/>
</dbReference>
<gene>
    <name evidence="2" type="ORF">SAMN02745216_04673</name>
</gene>
<dbReference type="SMART" id="SM00471">
    <property type="entry name" value="HDc"/>
    <property type="match status" value="1"/>
</dbReference>
<proteinExistence type="predicted"/>
<dbReference type="PANTHER" id="PTHR33525">
    <property type="match status" value="1"/>
</dbReference>
<name>A0A1M6Y5M2_9BACT</name>
<feature type="domain" description="HDOD" evidence="1">
    <location>
        <begin position="13"/>
        <end position="209"/>
    </location>
</feature>
<dbReference type="CDD" id="cd00077">
    <property type="entry name" value="HDc"/>
    <property type="match status" value="1"/>
</dbReference>
<sequence>MDIESILKDLEQLPPFPTVVAQALTLLDSPDSSAMDVVKVVQYDQAITANVLKVCNSAYFGLPGKVSSLREAVIRLGNKQLKEIILTGTVVKYYKNAMEGYALSKHDLWKHAISTAIISRIISKRFPGVDEGAVFTAGLLHDVGKTILDSVVDEYFNQMFALVGEKGYSFTEAEQEVLGLDHAEIGARMGELWGFPKEIVHAIRFHHAPPEGDESDLVTQVVYLGNVICLMLGIGVGRQGLHVRGRDEILEQHGMDINDLQVIMAGFLDEYQKVQDIIDLG</sequence>
<dbReference type="InterPro" id="IPR003607">
    <property type="entry name" value="HD/PDEase_dom"/>
</dbReference>
<dbReference type="SUPFAM" id="SSF109604">
    <property type="entry name" value="HD-domain/PDEase-like"/>
    <property type="match status" value="1"/>
</dbReference>
<keyword evidence="3" id="KW-1185">Reference proteome</keyword>
<dbReference type="Gene3D" id="1.10.3210.10">
    <property type="entry name" value="Hypothetical protein af1432"/>
    <property type="match status" value="1"/>
</dbReference>
<evidence type="ECO:0000259" key="1">
    <source>
        <dbReference type="PROSITE" id="PS51833"/>
    </source>
</evidence>
<evidence type="ECO:0000313" key="3">
    <source>
        <dbReference type="Proteomes" id="UP000183994"/>
    </source>
</evidence>
<organism evidence="2 3">
    <name type="scientific">Desulfatibacillum alkenivorans DSM 16219</name>
    <dbReference type="NCBI Taxonomy" id="1121393"/>
    <lineage>
        <taxon>Bacteria</taxon>
        <taxon>Pseudomonadati</taxon>
        <taxon>Thermodesulfobacteriota</taxon>
        <taxon>Desulfobacteria</taxon>
        <taxon>Desulfobacterales</taxon>
        <taxon>Desulfatibacillaceae</taxon>
        <taxon>Desulfatibacillum</taxon>
    </lineage>
</organism>
<dbReference type="AlphaFoldDB" id="A0A1M6Y5M2"/>
<dbReference type="Proteomes" id="UP000183994">
    <property type="component" value="Unassembled WGS sequence"/>
</dbReference>
<dbReference type="OrthoDB" id="9803649at2"/>
<dbReference type="NCBIfam" id="TIGR00277">
    <property type="entry name" value="HDIG"/>
    <property type="match status" value="1"/>
</dbReference>
<dbReference type="STRING" id="1121393.SAMN02745216_04673"/>
<dbReference type="InterPro" id="IPR013976">
    <property type="entry name" value="HDOD"/>
</dbReference>
<dbReference type="RefSeq" id="WP_073478660.1">
    <property type="nucleotide sequence ID" value="NZ_FQZU01000047.1"/>
</dbReference>
<dbReference type="InterPro" id="IPR006675">
    <property type="entry name" value="HDIG_dom"/>
</dbReference>
<protein>
    <submittedName>
        <fullName evidence="2">HDIG domain-containing protein</fullName>
    </submittedName>
</protein>
<dbReference type="PROSITE" id="PS51833">
    <property type="entry name" value="HDOD"/>
    <property type="match status" value="1"/>
</dbReference>